<dbReference type="GO" id="GO:0005615">
    <property type="term" value="C:extracellular space"/>
    <property type="evidence" value="ECO:0007669"/>
    <property type="project" value="TreeGrafter"/>
</dbReference>
<reference evidence="1" key="2">
    <citation type="submission" date="2023-04" db="EMBL/GenBank/DDBJ databases">
        <authorList>
            <person name="Bu L."/>
            <person name="Lu L."/>
            <person name="Laidemitt M.R."/>
            <person name="Zhang S.M."/>
            <person name="Mutuku M."/>
            <person name="Mkoji G."/>
            <person name="Steinauer M."/>
            <person name="Loker E.S."/>
        </authorList>
    </citation>
    <scope>NUCLEOTIDE SEQUENCE</scope>
    <source>
        <strain evidence="1">KasaAsao</strain>
        <tissue evidence="1">Whole Snail</tissue>
    </source>
</reference>
<protein>
    <submittedName>
        <fullName evidence="1">Uncharacterized protein</fullName>
    </submittedName>
</protein>
<dbReference type="EMBL" id="JASAOG010000013">
    <property type="protein sequence ID" value="KAK0065443.1"/>
    <property type="molecule type" value="Genomic_DNA"/>
</dbReference>
<reference evidence="1" key="1">
    <citation type="journal article" date="2023" name="PLoS Negl. Trop. Dis.">
        <title>A genome sequence for Biomphalaria pfeifferi, the major vector snail for the human-infecting parasite Schistosoma mansoni.</title>
        <authorList>
            <person name="Bu L."/>
            <person name="Lu L."/>
            <person name="Laidemitt M.R."/>
            <person name="Zhang S.M."/>
            <person name="Mutuku M."/>
            <person name="Mkoji G."/>
            <person name="Steinauer M."/>
            <person name="Loker E.S."/>
        </authorList>
    </citation>
    <scope>NUCLEOTIDE SEQUENCE</scope>
    <source>
        <strain evidence="1">KasaAsao</strain>
    </source>
</reference>
<accession>A0AAD8C396</accession>
<evidence type="ECO:0000313" key="1">
    <source>
        <dbReference type="EMBL" id="KAK0065443.1"/>
    </source>
</evidence>
<evidence type="ECO:0000313" key="2">
    <source>
        <dbReference type="Proteomes" id="UP001233172"/>
    </source>
</evidence>
<sequence length="206" mass="23420">MTNVGGLDLDVIFIGIDSTSRMMWKRKLPKTRDYFLKTLKGIEFETYNIVGDGTPPALLPLLTGKREEELPEARRGEPNASYVDSFPWIWRRFADAGYVTVWAEEEPQMGTFQNRLLVCSVQFDLLLACIALNDFLLANSALNDFLLVYSALNDFLLVYRALNDFLLVYRALNDFLMALKTLYLIGLQRSILLVAGLHCSKRLLVG</sequence>
<organism evidence="1 2">
    <name type="scientific">Biomphalaria pfeifferi</name>
    <name type="common">Bloodfluke planorb</name>
    <name type="synonym">Freshwater snail</name>
    <dbReference type="NCBI Taxonomy" id="112525"/>
    <lineage>
        <taxon>Eukaryota</taxon>
        <taxon>Metazoa</taxon>
        <taxon>Spiralia</taxon>
        <taxon>Lophotrochozoa</taxon>
        <taxon>Mollusca</taxon>
        <taxon>Gastropoda</taxon>
        <taxon>Heterobranchia</taxon>
        <taxon>Euthyneura</taxon>
        <taxon>Panpulmonata</taxon>
        <taxon>Hygrophila</taxon>
        <taxon>Lymnaeoidea</taxon>
        <taxon>Planorbidae</taxon>
        <taxon>Biomphalaria</taxon>
    </lineage>
</organism>
<name>A0AAD8C396_BIOPF</name>
<dbReference type="Proteomes" id="UP001233172">
    <property type="component" value="Unassembled WGS sequence"/>
</dbReference>
<dbReference type="AlphaFoldDB" id="A0AAD8C396"/>
<comment type="caution">
    <text evidence="1">The sequence shown here is derived from an EMBL/GenBank/DDBJ whole genome shotgun (WGS) entry which is preliminary data.</text>
</comment>
<keyword evidence="2" id="KW-1185">Reference proteome</keyword>
<dbReference type="PANTHER" id="PTHR10974">
    <property type="entry name" value="FI08016P-RELATED"/>
    <property type="match status" value="1"/>
</dbReference>
<gene>
    <name evidence="1" type="ORF">Bpfe_004876</name>
</gene>
<proteinExistence type="predicted"/>
<dbReference type="Pfam" id="PF02995">
    <property type="entry name" value="DUF229"/>
    <property type="match status" value="1"/>
</dbReference>
<dbReference type="PANTHER" id="PTHR10974:SF1">
    <property type="entry name" value="FI08016P-RELATED"/>
    <property type="match status" value="1"/>
</dbReference>
<dbReference type="InterPro" id="IPR004245">
    <property type="entry name" value="DUF229"/>
</dbReference>